<dbReference type="Gene3D" id="2.160.20.10">
    <property type="entry name" value="Single-stranded right-handed beta-helix, Pectin lyase-like"/>
    <property type="match status" value="1"/>
</dbReference>
<dbReference type="EMBL" id="RPFL01000068">
    <property type="protein sequence ID" value="RPD83223.1"/>
    <property type="molecule type" value="Genomic_DNA"/>
</dbReference>
<evidence type="ECO:0000313" key="3">
    <source>
        <dbReference type="EMBL" id="RPD83223.1"/>
    </source>
</evidence>
<dbReference type="InterPro" id="IPR012334">
    <property type="entry name" value="Pectin_lyas_fold"/>
</dbReference>
<evidence type="ECO:0000256" key="1">
    <source>
        <dbReference type="SAM" id="SignalP"/>
    </source>
</evidence>
<protein>
    <submittedName>
        <fullName evidence="3">Right-handed parallel beta-helix repeat-containing protein</fullName>
    </submittedName>
</protein>
<feature type="domain" description="Right handed beta helix" evidence="2">
    <location>
        <begin position="152"/>
        <end position="259"/>
    </location>
</feature>
<name>A0A3N4N7K2_9NEIS</name>
<reference evidence="3 4" key="1">
    <citation type="submission" date="2018-11" db="EMBL/GenBank/DDBJ databases">
        <title>Neisseria weixii sp. nov. isolated from the rectal contents of plateau pika (Ochotona cruzoniae).</title>
        <authorList>
            <person name="Zhang G."/>
        </authorList>
    </citation>
    <scope>NUCLEOTIDE SEQUENCE [LARGE SCALE GENOMIC DNA]</scope>
    <source>
        <strain evidence="3 4">10009</strain>
    </source>
</reference>
<dbReference type="SUPFAM" id="SSF51126">
    <property type="entry name" value="Pectin lyase-like"/>
    <property type="match status" value="1"/>
</dbReference>
<evidence type="ECO:0000259" key="2">
    <source>
        <dbReference type="Pfam" id="PF13229"/>
    </source>
</evidence>
<dbReference type="InterPro" id="IPR039448">
    <property type="entry name" value="Beta_helix"/>
</dbReference>
<dbReference type="Pfam" id="PF13229">
    <property type="entry name" value="Beta_helix"/>
    <property type="match status" value="1"/>
</dbReference>
<evidence type="ECO:0000313" key="4">
    <source>
        <dbReference type="Proteomes" id="UP000272412"/>
    </source>
</evidence>
<feature type="chain" id="PRO_5018131855" evidence="1">
    <location>
        <begin position="22"/>
        <end position="347"/>
    </location>
</feature>
<keyword evidence="4" id="KW-1185">Reference proteome</keyword>
<keyword evidence="1" id="KW-0732">Signal</keyword>
<dbReference type="OrthoDB" id="7200459at2"/>
<dbReference type="Proteomes" id="UP000272412">
    <property type="component" value="Unassembled WGS sequence"/>
</dbReference>
<gene>
    <name evidence="3" type="ORF">EGK74_13105</name>
</gene>
<proteinExistence type="predicted"/>
<dbReference type="InterPro" id="IPR011050">
    <property type="entry name" value="Pectin_lyase_fold/virulence"/>
</dbReference>
<accession>A0A3N4N7K2</accession>
<sequence length="347" mass="38012">MKTIKILASLGGVMAAVPLWAATCTPAQLDEILAPATAQHNSVEVACSATLPKNRTISKRLYFTGAGASNQVFDCNGNTVAPTHITGGDSIVIRSKKQQNQWLRPENFTIRGCKVAGSVRVMGMGTNGEAEALRLSSLEAGHTERAQAAAPSRIRLENMNISGNGRIPLYLAPGVNHVTVANSRITGHSKSVAVYLDAESGHNTFTRNNIDAKTSKRELIAIDGSAHNTFSHNRFSALNHGGIYFYRNCGEGGTIRHQTPSYNTLSQNVFYYHKYRGHLPAVWLGARHGNRNYCEADAGYAFGSSLDNRDFADFNVVENNQIYRLPIRRIIRDEGSHNRISENRTIK</sequence>
<dbReference type="AlphaFoldDB" id="A0A3N4N7K2"/>
<dbReference type="RefSeq" id="WP_123805016.1">
    <property type="nucleotide sequence ID" value="NZ_RPFL01000068.1"/>
</dbReference>
<feature type="signal peptide" evidence="1">
    <location>
        <begin position="1"/>
        <end position="21"/>
    </location>
</feature>
<organism evidence="3 4">
    <name type="scientific">Neisseria weixii</name>
    <dbReference type="NCBI Taxonomy" id="1853276"/>
    <lineage>
        <taxon>Bacteria</taxon>
        <taxon>Pseudomonadati</taxon>
        <taxon>Pseudomonadota</taxon>
        <taxon>Betaproteobacteria</taxon>
        <taxon>Neisseriales</taxon>
        <taxon>Neisseriaceae</taxon>
        <taxon>Neisseria</taxon>
    </lineage>
</organism>
<comment type="caution">
    <text evidence="3">The sequence shown here is derived from an EMBL/GenBank/DDBJ whole genome shotgun (WGS) entry which is preliminary data.</text>
</comment>